<accession>A0A6V7TSU2</accession>
<sequence length="151" mass="17949">MQSKNKRLPLELLVDIFKSTEGAMLKSSKVCEECEMLFRHVKVLLTSSSIVYTFIGENCKTILTLIRLEKEHMKEIKRLREEKDFLEDKLAKLIEKRRQFIEKQRKKIEEIREKIKKQRKAGNEREIDENGPIAKRTRSHYVSSKDKEGKK</sequence>
<evidence type="ECO:0000313" key="3">
    <source>
        <dbReference type="Proteomes" id="UP000580250"/>
    </source>
</evidence>
<reference evidence="2 3" key="1">
    <citation type="submission" date="2020-08" db="EMBL/GenBank/DDBJ databases">
        <authorList>
            <person name="Koutsovoulos G."/>
            <person name="Danchin GJ E."/>
        </authorList>
    </citation>
    <scope>NUCLEOTIDE SEQUENCE [LARGE SCALE GENOMIC DNA]</scope>
</reference>
<evidence type="ECO:0000313" key="2">
    <source>
        <dbReference type="EMBL" id="CAD2131415.1"/>
    </source>
</evidence>
<protein>
    <submittedName>
        <fullName evidence="2">Uncharacterized protein</fullName>
    </submittedName>
</protein>
<dbReference type="EMBL" id="CAJEWN010000010">
    <property type="protein sequence ID" value="CAD2131415.1"/>
    <property type="molecule type" value="Genomic_DNA"/>
</dbReference>
<comment type="caution">
    <text evidence="2">The sequence shown here is derived from an EMBL/GenBank/DDBJ whole genome shotgun (WGS) entry which is preliminary data.</text>
</comment>
<evidence type="ECO:0000256" key="1">
    <source>
        <dbReference type="SAM" id="MobiDB-lite"/>
    </source>
</evidence>
<dbReference type="AlphaFoldDB" id="A0A6V7TSU2"/>
<name>A0A6V7TSU2_MELEN</name>
<proteinExistence type="predicted"/>
<dbReference type="Proteomes" id="UP000580250">
    <property type="component" value="Unassembled WGS sequence"/>
</dbReference>
<gene>
    <name evidence="2" type="ORF">MENT_LOCUS3321</name>
</gene>
<feature type="region of interest" description="Disordered" evidence="1">
    <location>
        <begin position="116"/>
        <end position="151"/>
    </location>
</feature>
<organism evidence="2 3">
    <name type="scientific">Meloidogyne enterolobii</name>
    <name type="common">Root-knot nematode worm</name>
    <name type="synonym">Meloidogyne mayaguensis</name>
    <dbReference type="NCBI Taxonomy" id="390850"/>
    <lineage>
        <taxon>Eukaryota</taxon>
        <taxon>Metazoa</taxon>
        <taxon>Ecdysozoa</taxon>
        <taxon>Nematoda</taxon>
        <taxon>Chromadorea</taxon>
        <taxon>Rhabditida</taxon>
        <taxon>Tylenchina</taxon>
        <taxon>Tylenchomorpha</taxon>
        <taxon>Tylenchoidea</taxon>
        <taxon>Meloidogynidae</taxon>
        <taxon>Meloidogyninae</taxon>
        <taxon>Meloidogyne</taxon>
    </lineage>
</organism>